<keyword evidence="4" id="KW-1185">Reference proteome</keyword>
<dbReference type="PANTHER" id="PTHR11373">
    <property type="entry name" value="DEOXYNUCLEOSIDE TRIPHOSPHATE TRIPHOSPHOHYDROLASE"/>
    <property type="match status" value="1"/>
</dbReference>
<accession>A0ABR3J073</accession>
<feature type="compositionally biased region" description="Gly residues" evidence="1">
    <location>
        <begin position="673"/>
        <end position="684"/>
    </location>
</feature>
<feature type="region of interest" description="Disordered" evidence="1">
    <location>
        <begin position="511"/>
        <end position="606"/>
    </location>
</feature>
<evidence type="ECO:0000259" key="2">
    <source>
        <dbReference type="Pfam" id="PF01966"/>
    </source>
</evidence>
<dbReference type="PANTHER" id="PTHR11373:SF4">
    <property type="entry name" value="DEOXYNUCLEOSIDE TRIPHOSPHATE TRIPHOSPHOHYDROLASE SAMHD1"/>
    <property type="match status" value="1"/>
</dbReference>
<gene>
    <name evidence="3" type="ORF">HGRIS_009072</name>
</gene>
<dbReference type="Proteomes" id="UP001556367">
    <property type="component" value="Unassembled WGS sequence"/>
</dbReference>
<dbReference type="CDD" id="cd00077">
    <property type="entry name" value="HDc"/>
    <property type="match status" value="1"/>
</dbReference>
<dbReference type="Gene3D" id="3.30.70.2760">
    <property type="match status" value="1"/>
</dbReference>
<name>A0ABR3J073_9AGAR</name>
<feature type="compositionally biased region" description="Basic residues" evidence="1">
    <location>
        <begin position="662"/>
        <end position="672"/>
    </location>
</feature>
<sequence>MNSFLGRRNSVNSLTPGNFNDYEQSNSLELLTTSGLAPLTIVLSTVSVNHHLSVLSGYMPFKILTFLLGVAHLARQMATHLKTIQPELGITDRDIACVELAGLCHDLGHGPWSHVWDGMFIPTAIPGSTWTHEQGSEEMLDWLVADNKIDIPDDDLRFIKAMIAGEPSKCGSDEKIFLFHIVSNKLNGLDVDKFDYIRRDQVMVGDQGNISLNRLIQSARVIDNQICYDAKDSNLIYELYYTRFRLHKMIYNHKTAKAVEYMIIDALLKADPVLHIASRVEDVKKFLHLTDDIMPRIEADDNPALAPAQEIFARIRKRDLYKCVDFKNIQWDHHGAFKAAVTADRIVEEVKRRKDEILASVMQGDPGTPLLGGASAGDEVDPMIPSSQRDEDDAMRSEPDMTGLLDSFSAEHVIVDFSPMHYGMKEKNPLDFVKFYSNMNPTVCHSIGFGNSSMLMPAVFGEVLMRVYVRQSQYYGLAQAGFRAITEQVYVTVSTPPSRGLTLDHTALSEAPTAVEPPTEPGSPAADRFSTPGAHSRKPSYATLNASPGSVAGASKTPLGHNPFTSVHPSFAPHSPSAKPKRKGSEPSLLNLRARGDSDDQVATKPGGEEAGAAVQVGGLAAAAEIPEKGAAGQALADTTEVQRAGEAMDTGLDPEPSTPKGKGKGQKRGRGQKGGSGNGGGGEAADEEVTPKRRKSARRI</sequence>
<organism evidence="3 4">
    <name type="scientific">Hohenbuehelia grisea</name>
    <dbReference type="NCBI Taxonomy" id="104357"/>
    <lineage>
        <taxon>Eukaryota</taxon>
        <taxon>Fungi</taxon>
        <taxon>Dikarya</taxon>
        <taxon>Basidiomycota</taxon>
        <taxon>Agaricomycotina</taxon>
        <taxon>Agaricomycetes</taxon>
        <taxon>Agaricomycetidae</taxon>
        <taxon>Agaricales</taxon>
        <taxon>Pleurotineae</taxon>
        <taxon>Pleurotaceae</taxon>
        <taxon>Hohenbuehelia</taxon>
    </lineage>
</organism>
<dbReference type="Gene3D" id="1.10.3210.10">
    <property type="entry name" value="Hypothetical protein af1432"/>
    <property type="match status" value="1"/>
</dbReference>
<evidence type="ECO:0000313" key="3">
    <source>
        <dbReference type="EMBL" id="KAL0948972.1"/>
    </source>
</evidence>
<dbReference type="EMBL" id="JASNQZ010000012">
    <property type="protein sequence ID" value="KAL0948972.1"/>
    <property type="molecule type" value="Genomic_DNA"/>
</dbReference>
<dbReference type="InterPro" id="IPR006674">
    <property type="entry name" value="HD_domain"/>
</dbReference>
<feature type="region of interest" description="Disordered" evidence="1">
    <location>
        <begin position="630"/>
        <end position="701"/>
    </location>
</feature>
<proteinExistence type="predicted"/>
<comment type="caution">
    <text evidence="3">The sequence shown here is derived from an EMBL/GenBank/DDBJ whole genome shotgun (WGS) entry which is preliminary data.</text>
</comment>
<evidence type="ECO:0000256" key="1">
    <source>
        <dbReference type="SAM" id="MobiDB-lite"/>
    </source>
</evidence>
<dbReference type="SUPFAM" id="SSF109604">
    <property type="entry name" value="HD-domain/PDEase-like"/>
    <property type="match status" value="1"/>
</dbReference>
<dbReference type="InterPro" id="IPR050135">
    <property type="entry name" value="dGTPase-like"/>
</dbReference>
<evidence type="ECO:0000313" key="4">
    <source>
        <dbReference type="Proteomes" id="UP001556367"/>
    </source>
</evidence>
<feature type="domain" description="HD" evidence="2">
    <location>
        <begin position="68"/>
        <end position="114"/>
    </location>
</feature>
<dbReference type="InterPro" id="IPR003607">
    <property type="entry name" value="HD/PDEase_dom"/>
</dbReference>
<reference evidence="4" key="1">
    <citation type="submission" date="2024-06" db="EMBL/GenBank/DDBJ databases">
        <title>Multi-omics analyses provide insights into the biosynthesis of the anticancer antibiotic pleurotin in Hohenbuehelia grisea.</title>
        <authorList>
            <person name="Weaver J.A."/>
            <person name="Alberti F."/>
        </authorList>
    </citation>
    <scope>NUCLEOTIDE SEQUENCE [LARGE SCALE GENOMIC DNA]</scope>
    <source>
        <strain evidence="4">T-177</strain>
    </source>
</reference>
<feature type="region of interest" description="Disordered" evidence="1">
    <location>
        <begin position="366"/>
        <end position="398"/>
    </location>
</feature>
<protein>
    <recommendedName>
        <fullName evidence="2">HD domain-containing protein</fullName>
    </recommendedName>
</protein>
<dbReference type="Pfam" id="PF01966">
    <property type="entry name" value="HD"/>
    <property type="match status" value="1"/>
</dbReference>